<accession>X8IY94</accession>
<dbReference type="AlphaFoldDB" id="X8IY94"/>
<feature type="non-terminal residue" evidence="1">
    <location>
        <position position="155"/>
    </location>
</feature>
<evidence type="ECO:0000313" key="2">
    <source>
        <dbReference type="Proteomes" id="UP000030108"/>
    </source>
</evidence>
<dbReference type="OrthoDB" id="3207557at2759"/>
<dbReference type="Proteomes" id="UP000030108">
    <property type="component" value="Unassembled WGS sequence"/>
</dbReference>
<gene>
    <name evidence="1" type="ORF">RSOL_086740</name>
</gene>
<dbReference type="EMBL" id="JATN01000322">
    <property type="protein sequence ID" value="EUC55058.1"/>
    <property type="molecule type" value="Genomic_DNA"/>
</dbReference>
<comment type="caution">
    <text evidence="1">The sequence shown here is derived from an EMBL/GenBank/DDBJ whole genome shotgun (WGS) entry which is preliminary data.</text>
</comment>
<organism evidence="1 2">
    <name type="scientific">Rhizoctonia solani AG-3 Rhs1AP</name>
    <dbReference type="NCBI Taxonomy" id="1086054"/>
    <lineage>
        <taxon>Eukaryota</taxon>
        <taxon>Fungi</taxon>
        <taxon>Dikarya</taxon>
        <taxon>Basidiomycota</taxon>
        <taxon>Agaricomycotina</taxon>
        <taxon>Agaricomycetes</taxon>
        <taxon>Cantharellales</taxon>
        <taxon>Ceratobasidiaceae</taxon>
        <taxon>Rhizoctonia</taxon>
    </lineage>
</organism>
<name>X8IY94_9AGAM</name>
<protein>
    <submittedName>
        <fullName evidence="1">Uncharacterized protein</fullName>
    </submittedName>
</protein>
<sequence length="155" mass="17135">MTVTLSSGLYKIFTKTPNGKLYASVSHDSSLDITGGLPVVAGPESSASVIELRNIDGLKYKFRLWHHGGLSLGFKRSQFEQGNEVVALPNHDVSEWIVTDGRNPEKYRIFTPQSKLYWTTTTQETANAAPIALRELGADESGIVDWDIEFQCSSE</sequence>
<evidence type="ECO:0000313" key="1">
    <source>
        <dbReference type="EMBL" id="EUC55058.1"/>
    </source>
</evidence>
<reference evidence="2" key="1">
    <citation type="journal article" date="2014" name="Genome Announc.">
        <title>Draft genome sequence of the plant-pathogenic soil fungus Rhizoctonia solani anastomosis group 3 strain Rhs1AP.</title>
        <authorList>
            <person name="Cubeta M.A."/>
            <person name="Thomas E."/>
            <person name="Dean R.A."/>
            <person name="Jabaji S."/>
            <person name="Neate S.M."/>
            <person name="Tavantzis S."/>
            <person name="Toda T."/>
            <person name="Vilgalys R."/>
            <person name="Bharathan N."/>
            <person name="Fedorova-Abrams N."/>
            <person name="Pakala S.B."/>
            <person name="Pakala S.M."/>
            <person name="Zafar N."/>
            <person name="Joardar V."/>
            <person name="Losada L."/>
            <person name="Nierman W.C."/>
        </authorList>
    </citation>
    <scope>NUCLEOTIDE SEQUENCE [LARGE SCALE GENOMIC DNA]</scope>
    <source>
        <strain evidence="2">AG-3</strain>
    </source>
</reference>
<proteinExistence type="predicted"/>
<dbReference type="Gene3D" id="2.80.10.50">
    <property type="match status" value="1"/>
</dbReference>